<dbReference type="Pfam" id="PF10096">
    <property type="entry name" value="DUF2334"/>
    <property type="match status" value="1"/>
</dbReference>
<reference evidence="1 2" key="1">
    <citation type="submission" date="2019-03" db="EMBL/GenBank/DDBJ databases">
        <title>Draft Genome Sequence of Massilia arenosa sp. nov., a Novel Massilia Species Isolated from a Sandy-loam Maize Soil.</title>
        <authorList>
            <person name="Raths R."/>
            <person name="Peta V."/>
            <person name="Bucking H."/>
        </authorList>
    </citation>
    <scope>NUCLEOTIDE SEQUENCE [LARGE SCALE GENOMIC DNA]</scope>
    <source>
        <strain evidence="1 2">MC02</strain>
    </source>
</reference>
<dbReference type="AlphaFoldDB" id="A0A4Y9SAY3"/>
<organism evidence="1 2">
    <name type="scientific">Zemynaea arenosa</name>
    <dbReference type="NCBI Taxonomy" id="2561931"/>
    <lineage>
        <taxon>Bacteria</taxon>
        <taxon>Pseudomonadati</taxon>
        <taxon>Pseudomonadota</taxon>
        <taxon>Betaproteobacteria</taxon>
        <taxon>Burkholderiales</taxon>
        <taxon>Oxalobacteraceae</taxon>
        <taxon>Telluria group</taxon>
        <taxon>Zemynaea</taxon>
    </lineage>
</organism>
<dbReference type="RefSeq" id="WP_135208180.1">
    <property type="nucleotide sequence ID" value="NZ_SPVF01000203.1"/>
</dbReference>
<evidence type="ECO:0000313" key="1">
    <source>
        <dbReference type="EMBL" id="TFW16750.1"/>
    </source>
</evidence>
<name>A0A4Y9SAY3_9BURK</name>
<dbReference type="Proteomes" id="UP000298438">
    <property type="component" value="Unassembled WGS sequence"/>
</dbReference>
<dbReference type="InterPro" id="IPR011330">
    <property type="entry name" value="Glyco_hydro/deAcase_b/a-brl"/>
</dbReference>
<dbReference type="SUPFAM" id="SSF88713">
    <property type="entry name" value="Glycoside hydrolase/deacetylase"/>
    <property type="match status" value="1"/>
</dbReference>
<dbReference type="OrthoDB" id="9792651at2"/>
<dbReference type="InterPro" id="IPR018763">
    <property type="entry name" value="DUF2334"/>
</dbReference>
<sequence>MPKFLIRFDDVTPRMRWDAFQPFIDLADELGLHYLVGVVPDCRDTKLNVDDARPQFWAEVRRWKDAGWTIAQHGYTHEYATLDSGLLGINKRSEFADLPYALQLEKLSAGKAILESEGVWEPVFMAPGHSFDDNTLRALANLGFTAVTDGYGCYPYRLRGMLAVPQLFSSPKHFGLGVYTICLHSNNMSIEAVERAIRFIRTQRHRIISFAEASSVRSPFPLIPAVMRHGSEWALRAARALRHIPGKT</sequence>
<protein>
    <submittedName>
        <fullName evidence="1">DUF2334 domain-containing protein</fullName>
    </submittedName>
</protein>
<keyword evidence="2" id="KW-1185">Reference proteome</keyword>
<evidence type="ECO:0000313" key="2">
    <source>
        <dbReference type="Proteomes" id="UP000298438"/>
    </source>
</evidence>
<dbReference type="GO" id="GO:0005975">
    <property type="term" value="P:carbohydrate metabolic process"/>
    <property type="evidence" value="ECO:0007669"/>
    <property type="project" value="InterPro"/>
</dbReference>
<accession>A0A4Y9SAY3</accession>
<gene>
    <name evidence="1" type="ORF">E4L96_15810</name>
</gene>
<proteinExistence type="predicted"/>
<dbReference type="EMBL" id="SPVF01000203">
    <property type="protein sequence ID" value="TFW16750.1"/>
    <property type="molecule type" value="Genomic_DNA"/>
</dbReference>
<comment type="caution">
    <text evidence="1">The sequence shown here is derived from an EMBL/GenBank/DDBJ whole genome shotgun (WGS) entry which is preliminary data.</text>
</comment>
<dbReference type="Gene3D" id="3.20.20.370">
    <property type="entry name" value="Glycoside hydrolase/deacetylase"/>
    <property type="match status" value="1"/>
</dbReference>